<proteinExistence type="predicted"/>
<dbReference type="InterPro" id="IPR046450">
    <property type="entry name" value="PA_dom_sf"/>
</dbReference>
<evidence type="ECO:0000313" key="4">
    <source>
        <dbReference type="Proteomes" id="UP001596513"/>
    </source>
</evidence>
<dbReference type="RefSeq" id="WP_380200601.1">
    <property type="nucleotide sequence ID" value="NZ_JBHTEK010000001.1"/>
</dbReference>
<dbReference type="Proteomes" id="UP001596513">
    <property type="component" value="Unassembled WGS sequence"/>
</dbReference>
<evidence type="ECO:0000256" key="1">
    <source>
        <dbReference type="SAM" id="MobiDB-lite"/>
    </source>
</evidence>
<keyword evidence="4" id="KW-1185">Reference proteome</keyword>
<dbReference type="EMBL" id="JBHTEK010000001">
    <property type="protein sequence ID" value="MFC7666688.1"/>
    <property type="molecule type" value="Genomic_DNA"/>
</dbReference>
<name>A0ABW2TZL9_9BACT</name>
<feature type="domain" description="PA" evidence="2">
    <location>
        <begin position="1"/>
        <end position="54"/>
    </location>
</feature>
<dbReference type="PANTHER" id="PTHR10404">
    <property type="entry name" value="N-ACETYLATED-ALPHA-LINKED ACIDIC DIPEPTIDASE"/>
    <property type="match status" value="1"/>
</dbReference>
<dbReference type="Pfam" id="PF02225">
    <property type="entry name" value="PA"/>
    <property type="match status" value="1"/>
</dbReference>
<gene>
    <name evidence="3" type="ORF">ACFQT0_04095</name>
</gene>
<dbReference type="Gene3D" id="3.50.30.30">
    <property type="match status" value="1"/>
</dbReference>
<protein>
    <submittedName>
        <fullName evidence="3">PA domain-containing protein</fullName>
    </submittedName>
</protein>
<organism evidence="3 4">
    <name type="scientific">Hymenobacter humi</name>
    <dbReference type="NCBI Taxonomy" id="1411620"/>
    <lineage>
        <taxon>Bacteria</taxon>
        <taxon>Pseudomonadati</taxon>
        <taxon>Bacteroidota</taxon>
        <taxon>Cytophagia</taxon>
        <taxon>Cytophagales</taxon>
        <taxon>Hymenobacteraceae</taxon>
        <taxon>Hymenobacter</taxon>
    </lineage>
</organism>
<dbReference type="PANTHER" id="PTHR10404:SF46">
    <property type="entry name" value="VACUOLAR PROTEIN SORTING-ASSOCIATED PROTEIN 70"/>
    <property type="match status" value="1"/>
</dbReference>
<feature type="region of interest" description="Disordered" evidence="1">
    <location>
        <begin position="44"/>
        <end position="116"/>
    </location>
</feature>
<evidence type="ECO:0000313" key="3">
    <source>
        <dbReference type="EMBL" id="MFC7666688.1"/>
    </source>
</evidence>
<dbReference type="InterPro" id="IPR039373">
    <property type="entry name" value="Peptidase_M28B"/>
</dbReference>
<comment type="caution">
    <text evidence="3">The sequence shown here is derived from an EMBL/GenBank/DDBJ whole genome shotgun (WGS) entry which is preliminary data.</text>
</comment>
<feature type="compositionally biased region" description="Pro residues" evidence="1">
    <location>
        <begin position="105"/>
        <end position="116"/>
    </location>
</feature>
<sequence>MKGKIVIAKYGGSWRGIKPKVAAEKGAIGCLIYSDPKDDGYGQGDVYPKGAFKPETGAQRGSVLDMPTYPGDPLTPGYGSTKKAKRLDYKKPPRSRKFRSCPFPTATPSPCSPPWPGPWRPMPGVARCPSPTTWARVRPRCTCSWPSTGKPSRSTTSSPR</sequence>
<reference evidence="4" key="1">
    <citation type="journal article" date="2019" name="Int. J. Syst. Evol. Microbiol.">
        <title>The Global Catalogue of Microorganisms (GCM) 10K type strain sequencing project: providing services to taxonomists for standard genome sequencing and annotation.</title>
        <authorList>
            <consortium name="The Broad Institute Genomics Platform"/>
            <consortium name="The Broad Institute Genome Sequencing Center for Infectious Disease"/>
            <person name="Wu L."/>
            <person name="Ma J."/>
        </authorList>
    </citation>
    <scope>NUCLEOTIDE SEQUENCE [LARGE SCALE GENOMIC DNA]</scope>
    <source>
        <strain evidence="4">JCM 19635</strain>
    </source>
</reference>
<evidence type="ECO:0000259" key="2">
    <source>
        <dbReference type="Pfam" id="PF02225"/>
    </source>
</evidence>
<accession>A0ABW2TZL9</accession>
<dbReference type="SUPFAM" id="SSF52025">
    <property type="entry name" value="PA domain"/>
    <property type="match status" value="1"/>
</dbReference>
<dbReference type="InterPro" id="IPR003137">
    <property type="entry name" value="PA_domain"/>
</dbReference>